<sequence>MKKVMLIALLTTLLSPIVAANNISPHDVGITNEERILYWLKKRDQISSSELDSSFKSYMSNKEAANHSIKNGFRQFKSSSNVFSNTNKQQVAFSTSLVPDQSVNDVKVLAILIDFPDLKHDDNQLVEQDTDMFYAEYSTEHYQQMLFNTQGYTGPDGQSLKTAADYYKVASGNSLNFNGQVYGWVTADSNAKIYGERQGSTRDINAPALIKEAVEKAVAKFNINLADYDLTDLDDIDGDGIVNEPNGIIDHVMIFHSSIGEEAGGGYLSTDAIWSHRYYVFDENSGPSEIAGSNIKLFGYTINPIDAGIGVVVHEFGHDLGLLDEYDLQSNTVGEPVASWSVMSTGSWAGSPRGSEPVMFSPYALEYLQKRYRGNWVNQLTLDMDEIEANSQQTLINTASISQLQNQIKITLPPRLEKFRAPVEGDFQYYSNTGDNISNSLANTIALPSTTETLTLSFIAYYSIERDYDLVQVKVNGEPIASNYTQALNPYYGDIGPYISGDSFLNSDAKQPNGYLTHKFDLSAYAGQTIDLKIEYITDANTHYYGFVVDDMRIEQSDTLIWQNNAQDQVNTEFNGFEKIGNYTYASPSHYYLQLRSYTDVDSSLQAEQYSPGLLLWYSNESQADNNTTEHPGSGFALVVDADQRSINKGSTQTPAASAIQIRDAAFSLYQQRAGLGDDDLSAITQFTDKNDYSFSAQKPSGVMLPQVGFGFNIINQSADSEDIEVELNYDVTKGINFTKTGLTVNFNVEGFALTPSDTFTWNFDDGSSSIELTPTHEYQDYGTYNVEFMASNGTSDQVAVVQVTLAEPLSVNEIEYEINQGTLTAEASLTGGVAPYTYNWQLGDGSILTTQSLTYNYLYSGDYQVTLTVTDNEGTEQTKAIDVTATVPLSINANATVSDLSAQFNAQVTGGFNSYTYSWDFGDGSALSNLQNPRHTYQAGGTYNVTLNVTDTQTNDTFTKELSATVQKQQSSSGSSGGSLSGLLGLLLLGLFRFNTNLHKYTRLV</sequence>
<dbReference type="Proteomes" id="UP000027154">
    <property type="component" value="Unassembled WGS sequence"/>
</dbReference>
<dbReference type="EMBL" id="JJNZ01000037">
    <property type="protein sequence ID" value="KDC50626.1"/>
    <property type="molecule type" value="Genomic_DNA"/>
</dbReference>
<dbReference type="PANTHER" id="PTHR41775:SF1">
    <property type="entry name" value="PEPTIDASE M6-LIKE DOMAIN-CONTAINING PROTEIN"/>
    <property type="match status" value="1"/>
</dbReference>
<organism evidence="3 4">
    <name type="scientific">Pseudoalteromonas fuliginea</name>
    <dbReference type="NCBI Taxonomy" id="1872678"/>
    <lineage>
        <taxon>Bacteria</taxon>
        <taxon>Pseudomonadati</taxon>
        <taxon>Pseudomonadota</taxon>
        <taxon>Gammaproteobacteria</taxon>
        <taxon>Alteromonadales</taxon>
        <taxon>Pseudoalteromonadaceae</taxon>
        <taxon>Pseudoalteromonas</taxon>
    </lineage>
</organism>
<proteinExistence type="predicted"/>
<accession>A0ABD3Y882</accession>
<dbReference type="RefSeq" id="WP_033030208.1">
    <property type="nucleotide sequence ID" value="NZ_JJNZ01000037.1"/>
</dbReference>
<dbReference type="Pfam" id="PF20773">
    <property type="entry name" value="InhA-like_MAM"/>
    <property type="match status" value="1"/>
</dbReference>
<evidence type="ECO:0000256" key="1">
    <source>
        <dbReference type="SAM" id="SignalP"/>
    </source>
</evidence>
<feature type="domain" description="PKD" evidence="2">
    <location>
        <begin position="886"/>
        <end position="967"/>
    </location>
</feature>
<keyword evidence="1" id="KW-0732">Signal</keyword>
<dbReference type="InterPro" id="IPR022409">
    <property type="entry name" value="PKD/Chitinase_dom"/>
</dbReference>
<comment type="caution">
    <text evidence="3">The sequence shown here is derived from an EMBL/GenBank/DDBJ whole genome shotgun (WGS) entry which is preliminary data.</text>
</comment>
<dbReference type="InterPro" id="IPR013783">
    <property type="entry name" value="Ig-like_fold"/>
</dbReference>
<reference evidence="3 4" key="1">
    <citation type="submission" date="2014-04" db="EMBL/GenBank/DDBJ databases">
        <title>Pseudoalteromonas galatheae sp. nov., isolated from a deep-sea polychaete near Canal Concepcion, Chile.</title>
        <authorList>
            <person name="Machado H.R."/>
            <person name="Gram L."/>
            <person name="Vynne N.G."/>
        </authorList>
    </citation>
    <scope>NUCLEOTIDE SEQUENCE [LARGE SCALE GENOMIC DNA]</scope>
    <source>
        <strain evidence="3 4">KMM216</strain>
    </source>
</reference>
<evidence type="ECO:0000313" key="4">
    <source>
        <dbReference type="Proteomes" id="UP000027154"/>
    </source>
</evidence>
<dbReference type="NCBIfam" id="TIGR03296">
    <property type="entry name" value="M6dom_TIGR03296"/>
    <property type="match status" value="1"/>
</dbReference>
<dbReference type="SUPFAM" id="SSF55486">
    <property type="entry name" value="Metalloproteases ('zincins'), catalytic domain"/>
    <property type="match status" value="1"/>
</dbReference>
<dbReference type="CDD" id="cd00146">
    <property type="entry name" value="PKD"/>
    <property type="match status" value="3"/>
</dbReference>
<dbReference type="InterPro" id="IPR000601">
    <property type="entry name" value="PKD_dom"/>
</dbReference>
<dbReference type="Pfam" id="PF20774">
    <property type="entry name" value="InhA-like_VEG"/>
    <property type="match status" value="1"/>
</dbReference>
<dbReference type="AlphaFoldDB" id="A0ABD3Y882"/>
<dbReference type="PANTHER" id="PTHR41775">
    <property type="entry name" value="SECRETED PROTEIN-RELATED"/>
    <property type="match status" value="1"/>
</dbReference>
<evidence type="ECO:0000259" key="2">
    <source>
        <dbReference type="PROSITE" id="PS50093"/>
    </source>
</evidence>
<dbReference type="InterPro" id="IPR035986">
    <property type="entry name" value="PKD_dom_sf"/>
</dbReference>
<feature type="domain" description="PKD" evidence="2">
    <location>
        <begin position="755"/>
        <end position="813"/>
    </location>
</feature>
<gene>
    <name evidence="3" type="ORF">DC53_12290</name>
</gene>
<feature type="domain" description="PKD" evidence="2">
    <location>
        <begin position="836"/>
        <end position="893"/>
    </location>
</feature>
<protein>
    <submittedName>
        <fullName evidence="3">Tail fiber protein</fullName>
    </submittedName>
</protein>
<name>A0ABD3Y882_9GAMM</name>
<dbReference type="InterPro" id="IPR048665">
    <property type="entry name" value="InhA-like_VEG"/>
</dbReference>
<dbReference type="PROSITE" id="PS50093">
    <property type="entry name" value="PKD"/>
    <property type="match status" value="3"/>
</dbReference>
<dbReference type="SUPFAM" id="SSF49299">
    <property type="entry name" value="PKD domain"/>
    <property type="match status" value="3"/>
</dbReference>
<evidence type="ECO:0000313" key="3">
    <source>
        <dbReference type="EMBL" id="KDC50626.1"/>
    </source>
</evidence>
<feature type="chain" id="PRO_5044797056" evidence="1">
    <location>
        <begin position="21"/>
        <end position="1006"/>
    </location>
</feature>
<dbReference type="Pfam" id="PF05547">
    <property type="entry name" value="Peptidase_M6"/>
    <property type="match status" value="1"/>
</dbReference>
<dbReference type="Gene3D" id="2.60.40.10">
    <property type="entry name" value="Immunoglobulins"/>
    <property type="match status" value="3"/>
</dbReference>
<dbReference type="Pfam" id="PF18911">
    <property type="entry name" value="PKD_4"/>
    <property type="match status" value="3"/>
</dbReference>
<dbReference type="InterPro" id="IPR008757">
    <property type="entry name" value="Peptidase_M6-like_domain"/>
</dbReference>
<feature type="signal peptide" evidence="1">
    <location>
        <begin position="1"/>
        <end position="20"/>
    </location>
</feature>
<dbReference type="SMART" id="SM00089">
    <property type="entry name" value="PKD"/>
    <property type="match status" value="3"/>
</dbReference>